<dbReference type="CDD" id="cd18808">
    <property type="entry name" value="SF1_C_Upf1"/>
    <property type="match status" value="1"/>
</dbReference>
<dbReference type="CDD" id="cd03758">
    <property type="entry name" value="proteasome_beta_type_2"/>
    <property type="match status" value="1"/>
</dbReference>
<dbReference type="GO" id="GO:0032574">
    <property type="term" value="F:5'-3' RNA helicase activity"/>
    <property type="evidence" value="ECO:0007669"/>
    <property type="project" value="InterPro"/>
</dbReference>
<proteinExistence type="inferred from homology"/>
<keyword evidence="6" id="KW-0963">Cytoplasm</keyword>
<evidence type="ECO:0000256" key="7">
    <source>
        <dbReference type="ARBA" id="ARBA00022741"/>
    </source>
</evidence>
<dbReference type="GO" id="GO:0005839">
    <property type="term" value="C:proteasome core complex"/>
    <property type="evidence" value="ECO:0007669"/>
    <property type="project" value="InterPro"/>
</dbReference>
<dbReference type="AlphaFoldDB" id="A0A498IBU4"/>
<evidence type="ECO:0000256" key="3">
    <source>
        <dbReference type="ARBA" id="ARBA00005601"/>
    </source>
</evidence>
<dbReference type="InterPro" id="IPR041679">
    <property type="entry name" value="DNA2/NAM7-like_C"/>
</dbReference>
<dbReference type="Pfam" id="PF13086">
    <property type="entry name" value="AAA_11"/>
    <property type="match status" value="2"/>
</dbReference>
<dbReference type="Gene3D" id="3.60.20.10">
    <property type="entry name" value="Glutamine Phosphoribosylpyrophosphate, subunit 1, domain 1"/>
    <property type="match status" value="1"/>
</dbReference>
<gene>
    <name evidence="21" type="ORF">DVH24_041586</name>
</gene>
<dbReference type="GO" id="GO:0016787">
    <property type="term" value="F:hydrolase activity"/>
    <property type="evidence" value="ECO:0007669"/>
    <property type="project" value="UniProtKB-KW"/>
</dbReference>
<keyword evidence="9" id="KW-0347">Helicase</keyword>
<dbReference type="PROSITE" id="PS00854">
    <property type="entry name" value="PROTEASOME_BETA_1"/>
    <property type="match status" value="1"/>
</dbReference>
<comment type="similarity">
    <text evidence="3">Belongs to the DNA2/NAM7 helicase family. SDE3 subfamily.</text>
</comment>
<dbReference type="InterPro" id="IPR001353">
    <property type="entry name" value="Proteasome_sua/b"/>
</dbReference>
<dbReference type="PROSITE" id="PS51476">
    <property type="entry name" value="PROTEASOME_BETA_2"/>
    <property type="match status" value="1"/>
</dbReference>
<comment type="function">
    <text evidence="14">Non-catalytic component of the proteasome, a multicatalytic proteinase complex which is characterized by its ability to cleave peptides with Arg, Phe, Tyr, Leu, and Glu adjacent to the leaving group at neutral or slightly basic pH. The proteasome has an ATP-dependent proteolytic activity.</text>
</comment>
<dbReference type="GO" id="GO:0005634">
    <property type="term" value="C:nucleus"/>
    <property type="evidence" value="ECO:0007669"/>
    <property type="project" value="UniProtKB-SubCell"/>
</dbReference>
<dbReference type="InterPro" id="IPR026122">
    <property type="entry name" value="MOV-10/SDE3_DEXXQ/H-box"/>
</dbReference>
<dbReference type="InterPro" id="IPR027417">
    <property type="entry name" value="P-loop_NTPase"/>
</dbReference>
<accession>A0A498IBU4</accession>
<dbReference type="EC" id="3.6.4.13" evidence="5"/>
<keyword evidence="8" id="KW-0378">Hydrolase</keyword>
<protein>
    <recommendedName>
        <fullName evidence="5">RNA helicase</fullName>
        <ecNumber evidence="5">3.6.4.13</ecNumber>
    </recommendedName>
    <alternativeName>
        <fullName evidence="16">Proteasome subunit beta type-4</fullName>
    </alternativeName>
</protein>
<dbReference type="InterPro" id="IPR023333">
    <property type="entry name" value="Proteasome_suB-type"/>
</dbReference>
<dbReference type="Gene3D" id="3.40.50.300">
    <property type="entry name" value="P-loop containing nucleotide triphosphate hydrolases"/>
    <property type="match status" value="2"/>
</dbReference>
<dbReference type="SUPFAM" id="SSF52540">
    <property type="entry name" value="P-loop containing nucleoside triphosphate hydrolases"/>
    <property type="match status" value="1"/>
</dbReference>
<comment type="subunit">
    <text evidence="4">Component of the 20S core complex of the 26S proteasome. The 26S proteasome is composed of a core protease (CP), known as the 20S proteasome, capped at one or both ends by the 19S regulatory particle (RP/PA700). The 20S proteasome core is composed of 28 subunits that are arranged in four stacked rings, resulting in a barrel-shaped structure. The two end rings are each formed by seven alpha subunits, and the two central rings are each formed by seven beta subunits. The catalytic chamber with the active sites is on the inside of the barrel.</text>
</comment>
<evidence type="ECO:0000259" key="19">
    <source>
        <dbReference type="Pfam" id="PF13087"/>
    </source>
</evidence>
<evidence type="ECO:0000256" key="6">
    <source>
        <dbReference type="ARBA" id="ARBA00022490"/>
    </source>
</evidence>
<feature type="domain" description="DNA2/NAM7 helicase helicase" evidence="18">
    <location>
        <begin position="594"/>
        <end position="686"/>
    </location>
</feature>
<dbReference type="InterPro" id="IPR029055">
    <property type="entry name" value="Ntn_hydrolases_N"/>
</dbReference>
<evidence type="ECO:0000256" key="15">
    <source>
        <dbReference type="ARBA" id="ARBA00047984"/>
    </source>
</evidence>
<evidence type="ECO:0000256" key="13">
    <source>
        <dbReference type="ARBA" id="ARBA00023242"/>
    </source>
</evidence>
<dbReference type="FunFam" id="3.40.50.300:FF:001468">
    <property type="entry name" value="Probable RNA helicase SDE3"/>
    <property type="match status" value="1"/>
</dbReference>
<sequence length="1120" mass="126410">MESIFGLVGDGFAVVAADTSAVHSILVHKSNEDKIMVLDSHKLVAASGEPGDRVQFTEYIQKNVALYQFRNGIPLTTAAAANFTRGELATALRKNPYMVNILMAGFDKEAGASLYYIDYIASLHKVEKGAFGYGSYFALSLMDRHYHSGMSVEEAIDLVDKCIIEIRSRLVVAPPNFVIKIVDKDGARELCLVMDSVGDKWDDEERSVIGDKGEIRYIDFDHDKSVRNYNPNEEGPIIVSVPFPFVDGKQGGKPQSVVVGETAMDKITLKNTTTDPVEWGVTIYASNPEDSFKLSLMEPPTADSDLETIQAFLECTSLEDRVLHPGDTLTVWLSCKPKEIGVHTSIVHFDLEADVIERVVFLLAEDKISQSLASIRPYTRGIKKKPLNVESHHGSVRPSRKTYRMYKNRLPRYDIPKDIRSLIESGQIPSVVTEGLTRGNYQHFFKNLLIMEEIALEESMRSYDMEGVPLRKRGQQYLSLEVPGLAERRPSLVQGDYVFAKLEYEDERSLPYKGHIYRVEADDVYLKFAPEFHSHHRDGNLYKVQFTYNRISMRRLYQAVDATEDLDVGFLFPSESTQRRMIRAMRMVPISCTLNEEQRRSVEMILGCKGGPPYVIYGPPGTGKTMTLVETILQLYTTRKRDRILVCAPSNSAADHILEKLLNANADVVVQEFDILRLNASSRPYEDVNPDLIDYCFYDDDAFTCPELNALLRYRIIICTYTSASLIYAEGVRRGYFSHIILDEAGQASEPETMIPISSLYKQNTVVVLAGDPMQLGPIINSREAETFGLGKSYLERLYECDFYRNGDRNYVTKLVKNYRSHPEILHLPNELFYGRELIACKDDSVSFMARVDLLPNKDFPVLFFGIQGCDEREGCNPSWFNRTEASKVVEITKRLTAQRNLSEEDIGIITPYRQQVLKLKKAFENESMPNIKIGSVEQFQGQERQVIIISTVRSTIKHNEFDKTYCLGFLSNPKRFNVAITRAKALLIVIGNPHIITKDRNWNKLLWRCADNSSYQGCSPPERQEDDEDTSFSIDDGQPEEFLQTEVPQPAGVGEAEWKHQMNMETRKLSSAETVAGYTTELGGVGDLFPGGMLVVFADSGAKLMRGDEALSTDSEPAK</sequence>
<dbReference type="GO" id="GO:0003723">
    <property type="term" value="F:RNA binding"/>
    <property type="evidence" value="ECO:0007669"/>
    <property type="project" value="InterPro"/>
</dbReference>
<keyword evidence="10" id="KW-0067">ATP-binding</keyword>
<dbReference type="GO" id="GO:0010498">
    <property type="term" value="P:proteasomal protein catabolic process"/>
    <property type="evidence" value="ECO:0007669"/>
    <property type="project" value="InterPro"/>
</dbReference>
<evidence type="ECO:0000256" key="16">
    <source>
        <dbReference type="ARBA" id="ARBA00075920"/>
    </source>
</evidence>
<keyword evidence="12" id="KW-0943">RNA-mediated gene silencing</keyword>
<evidence type="ECO:0000256" key="1">
    <source>
        <dbReference type="ARBA" id="ARBA00004123"/>
    </source>
</evidence>
<evidence type="ECO:0000259" key="18">
    <source>
        <dbReference type="Pfam" id="PF13086"/>
    </source>
</evidence>
<comment type="subcellular location">
    <subcellularLocation>
        <location evidence="2">Cytoplasm</location>
    </subcellularLocation>
    <subcellularLocation>
        <location evidence="1">Nucleus</location>
    </subcellularLocation>
</comment>
<evidence type="ECO:0000256" key="9">
    <source>
        <dbReference type="ARBA" id="ARBA00022806"/>
    </source>
</evidence>
<dbReference type="GO" id="GO:0005524">
    <property type="term" value="F:ATP binding"/>
    <property type="evidence" value="ECO:0007669"/>
    <property type="project" value="UniProtKB-KW"/>
</dbReference>
<comment type="caution">
    <text evidence="21">The sequence shown here is derived from an EMBL/GenBank/DDBJ whole genome shotgun (WGS) entry which is preliminary data.</text>
</comment>
<evidence type="ECO:0000256" key="12">
    <source>
        <dbReference type="ARBA" id="ARBA00023158"/>
    </source>
</evidence>
<dbReference type="Pfam" id="PF00227">
    <property type="entry name" value="Proteasome"/>
    <property type="match status" value="1"/>
</dbReference>
<evidence type="ECO:0000256" key="4">
    <source>
        <dbReference type="ARBA" id="ARBA00011517"/>
    </source>
</evidence>
<feature type="region of interest" description="Disordered" evidence="17">
    <location>
        <begin position="1015"/>
        <end position="1037"/>
    </location>
</feature>
<evidence type="ECO:0000256" key="5">
    <source>
        <dbReference type="ARBA" id="ARBA00012552"/>
    </source>
</evidence>
<keyword evidence="13" id="KW-0539">Nucleus</keyword>
<dbReference type="STRING" id="3750.A0A498IBU4"/>
<comment type="catalytic activity">
    <reaction evidence="15">
        <text>ATP + H2O = ADP + phosphate + H(+)</text>
        <dbReference type="Rhea" id="RHEA:13065"/>
        <dbReference type="ChEBI" id="CHEBI:15377"/>
        <dbReference type="ChEBI" id="CHEBI:15378"/>
        <dbReference type="ChEBI" id="CHEBI:30616"/>
        <dbReference type="ChEBI" id="CHEBI:43474"/>
        <dbReference type="ChEBI" id="CHEBI:456216"/>
        <dbReference type="EC" id="3.6.4.13"/>
    </reaction>
</comment>
<feature type="domain" description="DNA2/NAM7 helicase-like C-terminal" evidence="19">
    <location>
        <begin position="791"/>
        <end position="994"/>
    </location>
</feature>
<dbReference type="InterPro" id="IPR049080">
    <property type="entry name" value="MOV-10-like_beta-barrel"/>
</dbReference>
<dbReference type="Proteomes" id="UP000290289">
    <property type="component" value="Chromosome 13"/>
</dbReference>
<evidence type="ECO:0000256" key="10">
    <source>
        <dbReference type="ARBA" id="ARBA00022840"/>
    </source>
</evidence>
<dbReference type="EMBL" id="RDQH01000339">
    <property type="protein sequence ID" value="RXH80439.1"/>
    <property type="molecule type" value="Genomic_DNA"/>
</dbReference>
<keyword evidence="11" id="KW-0647">Proteasome</keyword>
<dbReference type="Pfam" id="PF13087">
    <property type="entry name" value="AAA_12"/>
    <property type="match status" value="1"/>
</dbReference>
<dbReference type="Pfam" id="PF21634">
    <property type="entry name" value="MOV-10_beta-barrel"/>
    <property type="match status" value="1"/>
</dbReference>
<evidence type="ECO:0000256" key="2">
    <source>
        <dbReference type="ARBA" id="ARBA00004496"/>
    </source>
</evidence>
<dbReference type="SUPFAM" id="SSF56235">
    <property type="entry name" value="N-terminal nucleophile aminohydrolases (Ntn hydrolases)"/>
    <property type="match status" value="1"/>
</dbReference>
<evidence type="ECO:0000256" key="17">
    <source>
        <dbReference type="SAM" id="MobiDB-lite"/>
    </source>
</evidence>
<organism evidence="21 22">
    <name type="scientific">Malus domestica</name>
    <name type="common">Apple</name>
    <name type="synonym">Pyrus malus</name>
    <dbReference type="NCBI Taxonomy" id="3750"/>
    <lineage>
        <taxon>Eukaryota</taxon>
        <taxon>Viridiplantae</taxon>
        <taxon>Streptophyta</taxon>
        <taxon>Embryophyta</taxon>
        <taxon>Tracheophyta</taxon>
        <taxon>Spermatophyta</taxon>
        <taxon>Magnoliopsida</taxon>
        <taxon>eudicotyledons</taxon>
        <taxon>Gunneridae</taxon>
        <taxon>Pentapetalae</taxon>
        <taxon>rosids</taxon>
        <taxon>fabids</taxon>
        <taxon>Rosales</taxon>
        <taxon>Rosaceae</taxon>
        <taxon>Amygdaloideae</taxon>
        <taxon>Maleae</taxon>
        <taxon>Malus</taxon>
    </lineage>
</organism>
<evidence type="ECO:0000313" key="22">
    <source>
        <dbReference type="Proteomes" id="UP000290289"/>
    </source>
</evidence>
<dbReference type="InterPro" id="IPR047187">
    <property type="entry name" value="SF1_C_Upf1"/>
</dbReference>
<evidence type="ECO:0000256" key="8">
    <source>
        <dbReference type="ARBA" id="ARBA00022801"/>
    </source>
</evidence>
<dbReference type="CDD" id="cd18038">
    <property type="entry name" value="DEXXQc_Helz-like"/>
    <property type="match status" value="1"/>
</dbReference>
<dbReference type="PANTHER" id="PTHR45418:SF1">
    <property type="entry name" value="CANCER_TESTIS ANTIGEN 55"/>
    <property type="match status" value="1"/>
</dbReference>
<dbReference type="FunFam" id="3.60.20.10:FF:000008">
    <property type="entry name" value="Proteasome subunit beta type-4"/>
    <property type="match status" value="1"/>
</dbReference>
<evidence type="ECO:0000259" key="20">
    <source>
        <dbReference type="Pfam" id="PF21634"/>
    </source>
</evidence>
<keyword evidence="7" id="KW-0547">Nucleotide-binding</keyword>
<keyword evidence="22" id="KW-1185">Reference proteome</keyword>
<dbReference type="GO" id="GO:0005737">
    <property type="term" value="C:cytoplasm"/>
    <property type="evidence" value="ECO:0007669"/>
    <property type="project" value="UniProtKB-SubCell"/>
</dbReference>
<feature type="domain" description="DNA2/NAM7 helicase helicase" evidence="18">
    <location>
        <begin position="710"/>
        <end position="782"/>
    </location>
</feature>
<evidence type="ECO:0000256" key="14">
    <source>
        <dbReference type="ARBA" id="ARBA00024953"/>
    </source>
</evidence>
<dbReference type="InterPro" id="IPR041677">
    <property type="entry name" value="DNA2/NAM7_AAA_11"/>
</dbReference>
<evidence type="ECO:0000313" key="21">
    <source>
        <dbReference type="EMBL" id="RXH80439.1"/>
    </source>
</evidence>
<dbReference type="FunFam" id="3.40.50.300:FF:001295">
    <property type="entry name" value="Probable RNA helicase SDE3"/>
    <property type="match status" value="1"/>
</dbReference>
<reference evidence="21 22" key="1">
    <citation type="submission" date="2018-10" db="EMBL/GenBank/DDBJ databases">
        <title>A high-quality apple genome assembly.</title>
        <authorList>
            <person name="Hu J."/>
        </authorList>
    </citation>
    <scope>NUCLEOTIDE SEQUENCE [LARGE SCALE GENOMIC DNA]</scope>
    <source>
        <strain evidence="22">cv. HFTH1</strain>
        <tissue evidence="21">Young leaf</tissue>
    </source>
</reference>
<dbReference type="InterPro" id="IPR016050">
    <property type="entry name" value="Proteasome_bsu_CS"/>
</dbReference>
<evidence type="ECO:0000256" key="11">
    <source>
        <dbReference type="ARBA" id="ARBA00022942"/>
    </source>
</evidence>
<dbReference type="PANTHER" id="PTHR45418">
    <property type="entry name" value="CANCER/TESTIS ANTIGEN 55"/>
    <property type="match status" value="1"/>
</dbReference>
<dbReference type="GO" id="GO:0031047">
    <property type="term" value="P:regulatory ncRNA-mediated gene silencing"/>
    <property type="evidence" value="ECO:0007669"/>
    <property type="project" value="UniProtKB-KW"/>
</dbReference>
<name>A0A498IBU4_MALDO</name>
<dbReference type="InterPro" id="IPR035206">
    <property type="entry name" value="Proteasome_beta2"/>
</dbReference>
<feature type="domain" description="Helicase MOV-10-like beta-barrel" evidence="20">
    <location>
        <begin position="463"/>
        <end position="546"/>
    </location>
</feature>